<keyword evidence="5" id="KW-0862">Zinc</keyword>
<name>A0A1D3CY14_9EIME</name>
<dbReference type="GO" id="GO:0000139">
    <property type="term" value="C:Golgi membrane"/>
    <property type="evidence" value="ECO:0007669"/>
    <property type="project" value="UniProtKB-SubCell"/>
</dbReference>
<dbReference type="VEuPathDB" id="ToxoDB:LOC34620408"/>
<comment type="subcellular location">
    <subcellularLocation>
        <location evidence="1">Golgi apparatus membrane</location>
    </subcellularLocation>
</comment>
<comment type="caution">
    <text evidence="7">The sequence shown here is derived from an EMBL/GenBank/DDBJ whole genome shotgun (WGS) entry which is preliminary data.</text>
</comment>
<dbReference type="InParanoid" id="A0A1D3CY14"/>
<evidence type="ECO:0000313" key="7">
    <source>
        <dbReference type="EMBL" id="OEH76093.1"/>
    </source>
</evidence>
<sequence>MGNAAPTGEAGFRVLRIQPGTPAETADFELFFDFIIQIENESLCSPDVSVQSVLKRIDAAEGRPMRLTVYNARHRMNREVYVQPARAASSLVLLGVSLQYCPFEEALSSPLRVLGVLDASPAQKANLQEGSDYILGDEKGAYRGVSDLIMAAEEHMGSSLTLFVFNKDTERVRRLVLQPCDNWGGEGCLGCDVGSGFLHRVPFSRAAKDDADGTSTAAAAVAAGLRMSPPLDVPDPTTDVLASCLLLPTTNSPLRDPTFAGATWGAPLVKGANVSPNAEAAGATFALDGFGTSAELMCLVPADLAYDLPYAAAMMSHSEAVIEGKPQPSTVLRPTAAAYDWLVSVVSLVDWLPASCSISMLAFH</sequence>
<evidence type="ECO:0000313" key="8">
    <source>
        <dbReference type="Proteomes" id="UP000095192"/>
    </source>
</evidence>
<organism evidence="7 8">
    <name type="scientific">Cyclospora cayetanensis</name>
    <dbReference type="NCBI Taxonomy" id="88456"/>
    <lineage>
        <taxon>Eukaryota</taxon>
        <taxon>Sar</taxon>
        <taxon>Alveolata</taxon>
        <taxon>Apicomplexa</taxon>
        <taxon>Conoidasida</taxon>
        <taxon>Coccidia</taxon>
        <taxon>Eucoccidiorida</taxon>
        <taxon>Eimeriorina</taxon>
        <taxon>Eimeriidae</taxon>
        <taxon>Cyclospora</taxon>
    </lineage>
</organism>
<reference evidence="7 8" key="1">
    <citation type="journal article" date="2016" name="BMC Genomics">
        <title>Comparative genomics reveals Cyclospora cayetanensis possesses coccidia-like metabolism and invasion components but unique surface antigens.</title>
        <authorList>
            <person name="Liu S."/>
            <person name="Wang L."/>
            <person name="Zheng H."/>
            <person name="Xu Z."/>
            <person name="Roellig D.M."/>
            <person name="Li N."/>
            <person name="Frace M.A."/>
            <person name="Tang K."/>
            <person name="Arrowood M.J."/>
            <person name="Moss D.M."/>
            <person name="Zhang L."/>
            <person name="Feng Y."/>
            <person name="Xiao L."/>
        </authorList>
    </citation>
    <scope>NUCLEOTIDE SEQUENCE [LARGE SCALE GENOMIC DNA]</scope>
    <source>
        <strain evidence="7 8">CHN_HEN01</strain>
    </source>
</reference>
<dbReference type="PANTHER" id="PTHR12893">
    <property type="entry name" value="GOLGI REASSEMBLY STACKING PROTEIN GRASP"/>
    <property type="match status" value="1"/>
</dbReference>
<evidence type="ECO:0000256" key="2">
    <source>
        <dbReference type="ARBA" id="ARBA00022737"/>
    </source>
</evidence>
<dbReference type="Pfam" id="PF04495">
    <property type="entry name" value="GRASP55_65"/>
    <property type="match status" value="1"/>
</dbReference>
<accession>A0A1D3CY14</accession>
<dbReference type="VEuPathDB" id="ToxoDB:cyc_03767"/>
<protein>
    <submittedName>
        <fullName evidence="7">Gorasp2-prov protein</fullName>
    </submittedName>
</protein>
<evidence type="ECO:0000256" key="3">
    <source>
        <dbReference type="ARBA" id="ARBA00023034"/>
    </source>
</evidence>
<dbReference type="PROSITE" id="PS51865">
    <property type="entry name" value="PDZ_GRASP"/>
    <property type="match status" value="2"/>
</dbReference>
<dbReference type="EMBL" id="JROU02001538">
    <property type="protein sequence ID" value="OEH76093.1"/>
    <property type="molecule type" value="Genomic_DNA"/>
</dbReference>
<keyword evidence="4" id="KW-0472">Membrane</keyword>
<dbReference type="InterPro" id="IPR036034">
    <property type="entry name" value="PDZ_sf"/>
</dbReference>
<feature type="domain" description="PDZ GRASP-type" evidence="6">
    <location>
        <begin position="109"/>
        <end position="198"/>
    </location>
</feature>
<dbReference type="Proteomes" id="UP000095192">
    <property type="component" value="Unassembled WGS sequence"/>
</dbReference>
<dbReference type="PANTHER" id="PTHR12893:SF0">
    <property type="entry name" value="GRASP65"/>
    <property type="match status" value="1"/>
</dbReference>
<dbReference type="InterPro" id="IPR007583">
    <property type="entry name" value="GRASP55_65"/>
</dbReference>
<dbReference type="AlphaFoldDB" id="A0A1D3CY14"/>
<evidence type="ECO:0000256" key="4">
    <source>
        <dbReference type="ARBA" id="ARBA00023136"/>
    </source>
</evidence>
<evidence type="ECO:0000256" key="1">
    <source>
        <dbReference type="ARBA" id="ARBA00004394"/>
    </source>
</evidence>
<keyword evidence="5" id="KW-0479">Metal-binding</keyword>
<evidence type="ECO:0000256" key="5">
    <source>
        <dbReference type="PIRSR" id="PIRSR607583-1"/>
    </source>
</evidence>
<evidence type="ECO:0000259" key="6">
    <source>
        <dbReference type="PROSITE" id="PS51865"/>
    </source>
</evidence>
<gene>
    <name evidence="7" type="ORF">cyc_03767</name>
</gene>
<proteinExistence type="predicted"/>
<dbReference type="GO" id="GO:0046872">
    <property type="term" value="F:metal ion binding"/>
    <property type="evidence" value="ECO:0007669"/>
    <property type="project" value="UniProtKB-KW"/>
</dbReference>
<feature type="binding site" evidence="5">
    <location>
        <position position="101"/>
    </location>
    <ligand>
        <name>Zn(2+)</name>
        <dbReference type="ChEBI" id="CHEBI:29105"/>
    </ligand>
</feature>
<dbReference type="InterPro" id="IPR024958">
    <property type="entry name" value="GRASP_PDZ"/>
</dbReference>
<dbReference type="GO" id="GO:0007030">
    <property type="term" value="P:Golgi organization"/>
    <property type="evidence" value="ECO:0007669"/>
    <property type="project" value="TreeGrafter"/>
</dbReference>
<keyword evidence="8" id="KW-1185">Reference proteome</keyword>
<keyword evidence="3" id="KW-0333">Golgi apparatus</keyword>
<keyword evidence="2" id="KW-0677">Repeat</keyword>
<dbReference type="SUPFAM" id="SSF50156">
    <property type="entry name" value="PDZ domain-like"/>
    <property type="match status" value="1"/>
</dbReference>
<dbReference type="Gene3D" id="2.30.42.10">
    <property type="match status" value="2"/>
</dbReference>
<feature type="domain" description="PDZ GRASP-type" evidence="6">
    <location>
        <begin position="10"/>
        <end position="103"/>
    </location>
</feature>